<evidence type="ECO:0000256" key="3">
    <source>
        <dbReference type="ARBA" id="ARBA00023163"/>
    </source>
</evidence>
<organism evidence="6 7">
    <name type="scientific">Mycolicibacterium tusciae</name>
    <dbReference type="NCBI Taxonomy" id="75922"/>
    <lineage>
        <taxon>Bacteria</taxon>
        <taxon>Bacillati</taxon>
        <taxon>Actinomycetota</taxon>
        <taxon>Actinomycetes</taxon>
        <taxon>Mycobacteriales</taxon>
        <taxon>Mycobacteriaceae</taxon>
        <taxon>Mycolicibacterium</taxon>
    </lineage>
</organism>
<dbReference type="Proteomes" id="UP000192411">
    <property type="component" value="Unassembled WGS sequence"/>
</dbReference>
<dbReference type="InterPro" id="IPR009057">
    <property type="entry name" value="Homeodomain-like_sf"/>
</dbReference>
<dbReference type="AlphaFoldDB" id="A0A1X0K1B6"/>
<comment type="caution">
    <text evidence="6">The sequence shown here is derived from an EMBL/GenBank/DDBJ whole genome shotgun (WGS) entry which is preliminary data.</text>
</comment>
<dbReference type="EMBL" id="MVIM01000001">
    <property type="protein sequence ID" value="ORB68760.1"/>
    <property type="molecule type" value="Genomic_DNA"/>
</dbReference>
<dbReference type="SUPFAM" id="SSF48498">
    <property type="entry name" value="Tetracyclin repressor-like, C-terminal domain"/>
    <property type="match status" value="1"/>
</dbReference>
<evidence type="ECO:0000256" key="1">
    <source>
        <dbReference type="ARBA" id="ARBA00023015"/>
    </source>
</evidence>
<sequence>MARSTRESILTAAAELMRHRGYAAVGMKDIAQASGAPIGSLYHHFRGGKVQIARESLIIAGAAYGLLIPTLIDEYDDLGQALEGVFAQAAQDMAATGFANMCPVASVAAEVADTVEELRETSAAVFRGWIDGGAAYFAARGLAPQLAREVTLALIGALEGAFVLARTMRDIAPLSAAGATLGPQYRGVALAEPAQRLPLEDRANSSS</sequence>
<dbReference type="Pfam" id="PF00440">
    <property type="entry name" value="TetR_N"/>
    <property type="match status" value="1"/>
</dbReference>
<evidence type="ECO:0000313" key="6">
    <source>
        <dbReference type="EMBL" id="ORB68760.1"/>
    </source>
</evidence>
<evidence type="ECO:0000256" key="4">
    <source>
        <dbReference type="PROSITE-ProRule" id="PRU00335"/>
    </source>
</evidence>
<evidence type="ECO:0000259" key="5">
    <source>
        <dbReference type="PROSITE" id="PS50977"/>
    </source>
</evidence>
<dbReference type="InterPro" id="IPR054156">
    <property type="entry name" value="YxaF_TetR_C"/>
</dbReference>
<dbReference type="GO" id="GO:0003677">
    <property type="term" value="F:DNA binding"/>
    <property type="evidence" value="ECO:0007669"/>
    <property type="project" value="UniProtKB-UniRule"/>
</dbReference>
<dbReference type="PANTHER" id="PTHR47506:SF3">
    <property type="entry name" value="HTH-TYPE TRANSCRIPTIONAL REGULATOR LMRA"/>
    <property type="match status" value="1"/>
</dbReference>
<protein>
    <submittedName>
        <fullName evidence="6">TetR family transcriptional regulator</fullName>
    </submittedName>
</protein>
<feature type="domain" description="HTH tetR-type" evidence="5">
    <location>
        <begin position="3"/>
        <end position="63"/>
    </location>
</feature>
<accession>A0A1X0K1B6</accession>
<dbReference type="PANTHER" id="PTHR47506">
    <property type="entry name" value="TRANSCRIPTIONAL REGULATORY PROTEIN"/>
    <property type="match status" value="1"/>
</dbReference>
<feature type="DNA-binding region" description="H-T-H motif" evidence="4">
    <location>
        <begin position="26"/>
        <end position="45"/>
    </location>
</feature>
<dbReference type="RefSeq" id="WP_083123574.1">
    <property type="nucleotide sequence ID" value="NZ_MVIM01000001.1"/>
</dbReference>
<gene>
    <name evidence="6" type="ORF">BST47_02365</name>
</gene>
<dbReference type="STRING" id="75922.BST47_02365"/>
<keyword evidence="2 4" id="KW-0238">DNA-binding</keyword>
<keyword evidence="7" id="KW-1185">Reference proteome</keyword>
<evidence type="ECO:0000313" key="7">
    <source>
        <dbReference type="Proteomes" id="UP000192411"/>
    </source>
</evidence>
<reference evidence="6 7" key="1">
    <citation type="submission" date="2017-02" db="EMBL/GenBank/DDBJ databases">
        <title>The new phylogeny of genus Mycobacterium.</title>
        <authorList>
            <person name="Tortoli E."/>
            <person name="Trovato A."/>
            <person name="Cirillo D.M."/>
        </authorList>
    </citation>
    <scope>NUCLEOTIDE SEQUENCE [LARGE SCALE GENOMIC DNA]</scope>
    <source>
        <strain evidence="6 7">DSM 44338</strain>
    </source>
</reference>
<name>A0A1X0K1B6_9MYCO</name>
<dbReference type="SUPFAM" id="SSF46689">
    <property type="entry name" value="Homeodomain-like"/>
    <property type="match status" value="1"/>
</dbReference>
<evidence type="ECO:0000256" key="2">
    <source>
        <dbReference type="ARBA" id="ARBA00023125"/>
    </source>
</evidence>
<dbReference type="InterPro" id="IPR001647">
    <property type="entry name" value="HTH_TetR"/>
</dbReference>
<keyword evidence="3" id="KW-0804">Transcription</keyword>
<dbReference type="OrthoDB" id="4567939at2"/>
<dbReference type="PRINTS" id="PR00455">
    <property type="entry name" value="HTHTETR"/>
</dbReference>
<dbReference type="Pfam" id="PF21993">
    <property type="entry name" value="TetR_C_13_2"/>
    <property type="match status" value="1"/>
</dbReference>
<dbReference type="InterPro" id="IPR036271">
    <property type="entry name" value="Tet_transcr_reg_TetR-rel_C_sf"/>
</dbReference>
<keyword evidence="1" id="KW-0805">Transcription regulation</keyword>
<proteinExistence type="predicted"/>
<dbReference type="PROSITE" id="PS50977">
    <property type="entry name" value="HTH_TETR_2"/>
    <property type="match status" value="1"/>
</dbReference>
<dbReference type="Gene3D" id="1.10.357.10">
    <property type="entry name" value="Tetracycline Repressor, domain 2"/>
    <property type="match status" value="1"/>
</dbReference>